<dbReference type="GO" id="GO:0005506">
    <property type="term" value="F:iron ion binding"/>
    <property type="evidence" value="ECO:0007669"/>
    <property type="project" value="InterPro"/>
</dbReference>
<keyword evidence="5" id="KW-1185">Reference proteome</keyword>
<dbReference type="EMBL" id="CP009811">
    <property type="protein sequence ID" value="ATZ51610.1"/>
    <property type="molecule type" value="Genomic_DNA"/>
</dbReference>
<dbReference type="Pfam" id="PF00067">
    <property type="entry name" value="p450"/>
    <property type="match status" value="1"/>
</dbReference>
<dbReference type="CDD" id="cd11060">
    <property type="entry name" value="CYP57A1-like"/>
    <property type="match status" value="1"/>
</dbReference>
<keyword evidence="2" id="KW-0408">Iron</keyword>
<dbReference type="SUPFAM" id="SSF48264">
    <property type="entry name" value="Cytochrome P450"/>
    <property type="match status" value="1"/>
</dbReference>
<keyword evidence="3" id="KW-0812">Transmembrane</keyword>
<dbReference type="KEGG" id="bfu:BCIN_07g02170"/>
<evidence type="ECO:0000313" key="5">
    <source>
        <dbReference type="Proteomes" id="UP000001798"/>
    </source>
</evidence>
<comment type="cofactor">
    <cofactor evidence="2">
        <name>heme</name>
        <dbReference type="ChEBI" id="CHEBI:30413"/>
    </cofactor>
</comment>
<name>A0A384JM77_BOTFB</name>
<dbReference type="PRINTS" id="PR00385">
    <property type="entry name" value="P450"/>
</dbReference>
<feature type="transmembrane region" description="Helical" evidence="3">
    <location>
        <begin position="16"/>
        <end position="37"/>
    </location>
</feature>
<dbReference type="VEuPathDB" id="FungiDB:Bcin07g02170"/>
<keyword evidence="3" id="KW-0472">Membrane</keyword>
<keyword evidence="1" id="KW-0843">Virulence</keyword>
<dbReference type="InterPro" id="IPR050121">
    <property type="entry name" value="Cytochrome_P450_monoxygenase"/>
</dbReference>
<evidence type="ECO:0000256" key="3">
    <source>
        <dbReference type="SAM" id="Phobius"/>
    </source>
</evidence>
<keyword evidence="2" id="KW-0349">Heme</keyword>
<accession>A0A384JM77</accession>
<dbReference type="PANTHER" id="PTHR24305:SF168">
    <property type="entry name" value="P450, PUTATIVE (EUROFUNG)-RELATED"/>
    <property type="match status" value="1"/>
</dbReference>
<keyword evidence="3" id="KW-1133">Transmembrane helix</keyword>
<proteinExistence type="predicted"/>
<dbReference type="GO" id="GO:0016705">
    <property type="term" value="F:oxidoreductase activity, acting on paired donors, with incorporation or reduction of molecular oxygen"/>
    <property type="evidence" value="ECO:0007669"/>
    <property type="project" value="InterPro"/>
</dbReference>
<reference evidence="4 5" key="1">
    <citation type="journal article" date="2011" name="PLoS Genet.">
        <title>Genomic analysis of the necrotrophic fungal pathogens Sclerotinia sclerotiorum and Botrytis cinerea.</title>
        <authorList>
            <person name="Amselem J."/>
            <person name="Cuomo C.A."/>
            <person name="van Kan J.A."/>
            <person name="Viaud M."/>
            <person name="Benito E.P."/>
            <person name="Couloux A."/>
            <person name="Coutinho P.M."/>
            <person name="de Vries R.P."/>
            <person name="Dyer P.S."/>
            <person name="Fillinger S."/>
            <person name="Fournier E."/>
            <person name="Gout L."/>
            <person name="Hahn M."/>
            <person name="Kohn L."/>
            <person name="Lapalu N."/>
            <person name="Plummer K.M."/>
            <person name="Pradier J.M."/>
            <person name="Quevillon E."/>
            <person name="Sharon A."/>
            <person name="Simon A."/>
            <person name="ten Have A."/>
            <person name="Tudzynski B."/>
            <person name="Tudzynski P."/>
            <person name="Wincker P."/>
            <person name="Andrew M."/>
            <person name="Anthouard V."/>
            <person name="Beever R.E."/>
            <person name="Beffa R."/>
            <person name="Benoit I."/>
            <person name="Bouzid O."/>
            <person name="Brault B."/>
            <person name="Chen Z."/>
            <person name="Choquer M."/>
            <person name="Collemare J."/>
            <person name="Cotton P."/>
            <person name="Danchin E.G."/>
            <person name="Da Silva C."/>
            <person name="Gautier A."/>
            <person name="Giraud C."/>
            <person name="Giraud T."/>
            <person name="Gonzalez C."/>
            <person name="Grossetete S."/>
            <person name="Guldener U."/>
            <person name="Henrissat B."/>
            <person name="Howlett B.J."/>
            <person name="Kodira C."/>
            <person name="Kretschmer M."/>
            <person name="Lappartient A."/>
            <person name="Leroch M."/>
            <person name="Levis C."/>
            <person name="Mauceli E."/>
            <person name="Neuveglise C."/>
            <person name="Oeser B."/>
            <person name="Pearson M."/>
            <person name="Poulain J."/>
            <person name="Poussereau N."/>
            <person name="Quesneville H."/>
            <person name="Rascle C."/>
            <person name="Schumacher J."/>
            <person name="Segurens B."/>
            <person name="Sexton A."/>
            <person name="Silva E."/>
            <person name="Sirven C."/>
            <person name="Soanes D.M."/>
            <person name="Talbot N.J."/>
            <person name="Templeton M."/>
            <person name="Yandava C."/>
            <person name="Yarden O."/>
            <person name="Zeng Q."/>
            <person name="Rollins J.A."/>
            <person name="Lebrun M.H."/>
            <person name="Dickman M."/>
        </authorList>
    </citation>
    <scope>NUCLEOTIDE SEQUENCE [LARGE SCALE GENOMIC DNA]</scope>
    <source>
        <strain evidence="4 5">B05.10</strain>
    </source>
</reference>
<keyword evidence="2" id="KW-0479">Metal-binding</keyword>
<dbReference type="InterPro" id="IPR001128">
    <property type="entry name" value="Cyt_P450"/>
</dbReference>
<gene>
    <name evidence="4" type="ORF">BCIN_07g02170</name>
</gene>
<organism evidence="4 5">
    <name type="scientific">Botryotinia fuckeliana (strain B05.10)</name>
    <name type="common">Noble rot fungus</name>
    <name type="synonym">Botrytis cinerea</name>
    <dbReference type="NCBI Taxonomy" id="332648"/>
    <lineage>
        <taxon>Eukaryota</taxon>
        <taxon>Fungi</taxon>
        <taxon>Dikarya</taxon>
        <taxon>Ascomycota</taxon>
        <taxon>Pezizomycotina</taxon>
        <taxon>Leotiomycetes</taxon>
        <taxon>Helotiales</taxon>
        <taxon>Sclerotiniaceae</taxon>
        <taxon>Botrytis</taxon>
    </lineage>
</organism>
<reference evidence="4 5" key="2">
    <citation type="journal article" date="2012" name="Eukaryot. Cell">
        <title>Genome update of Botrytis cinerea strains B05.10 and T4.</title>
        <authorList>
            <person name="Staats M."/>
            <person name="van Kan J.A."/>
        </authorList>
    </citation>
    <scope>NUCLEOTIDE SEQUENCE [LARGE SCALE GENOMIC DNA]</scope>
    <source>
        <strain evidence="4 5">B05.10</strain>
    </source>
</reference>
<feature type="binding site" description="axial binding residue" evidence="2">
    <location>
        <position position="453"/>
    </location>
    <ligand>
        <name>heme</name>
        <dbReference type="ChEBI" id="CHEBI:30413"/>
    </ligand>
    <ligandPart>
        <name>Fe</name>
        <dbReference type="ChEBI" id="CHEBI:18248"/>
    </ligandPart>
</feature>
<dbReference type="PANTHER" id="PTHR24305">
    <property type="entry name" value="CYTOCHROME P450"/>
    <property type="match status" value="1"/>
</dbReference>
<dbReference type="GO" id="GO:0004497">
    <property type="term" value="F:monooxygenase activity"/>
    <property type="evidence" value="ECO:0007669"/>
    <property type="project" value="InterPro"/>
</dbReference>
<dbReference type="PRINTS" id="PR00463">
    <property type="entry name" value="EP450I"/>
</dbReference>
<dbReference type="RefSeq" id="XP_024549696.1">
    <property type="nucleotide sequence ID" value="XM_024693907.1"/>
</dbReference>
<dbReference type="GeneID" id="5439355"/>
<sequence length="508" mass="56541">MPYYILNLGFLPDRTSFYGIIIPFLTIALMVNRYLVWSRLRHIPGPRFAPFSNLWKLKSVLSGRMPEVLNDVSETYGSLARIGPNDLICSDPDVIRRMGTAKLGYRRSRFYQSFAFNPDRDSMLSTTDEKIHADLKMKTAAGYSGKEVENLEQSIDRQLNAFIDLIERKYLSTATDFRPFDFAKKIQYFALDAITDVAFGTSFGCLAQDHDMYDYIKTVEQLLPAAVVAGVLPWLLTLSRSFVLKPFLPTEKDKLGFGKMIQVAKDIVAKRFGESKEVQNDMLGSFVAHGLTQEEANSETLLQVIAGTDTTATAIRAMLLHIAASPTCYAALQAAIDEGVENGKISSPVTDTETRALPYLQAIIKEGLRKFPVIAGLLPKTVPEGGDIINGFVVPGGTDVSLSLITITHSKATFGPDAHIFRPERWLEGDDNNKLRKMNLAVDLAFGSGKWSCSGKNIAMMEMGKVLVELFRRFDISLVNPTNPWKSFSAGAYIQSDLFVRFAKRSHQ</sequence>
<evidence type="ECO:0000313" key="4">
    <source>
        <dbReference type="EMBL" id="ATZ51610.1"/>
    </source>
</evidence>
<reference evidence="4 5" key="3">
    <citation type="journal article" date="2017" name="Mol. Plant Pathol.">
        <title>A gapless genome sequence of the fungus Botrytis cinerea.</title>
        <authorList>
            <person name="Van Kan J.A."/>
            <person name="Stassen J.H."/>
            <person name="Mosbach A."/>
            <person name="Van Der Lee T.A."/>
            <person name="Faino L."/>
            <person name="Farmer A.D."/>
            <person name="Papasotiriou D.G."/>
            <person name="Zhou S."/>
            <person name="Seidl M.F."/>
            <person name="Cottam E."/>
            <person name="Edel D."/>
            <person name="Hahn M."/>
            <person name="Schwartz D.C."/>
            <person name="Dietrich R.A."/>
            <person name="Widdison S."/>
            <person name="Scalliet G."/>
        </authorList>
    </citation>
    <scope>NUCLEOTIDE SEQUENCE [LARGE SCALE GENOMIC DNA]</scope>
    <source>
        <strain evidence="4 5">B05.10</strain>
    </source>
</reference>
<evidence type="ECO:0000256" key="2">
    <source>
        <dbReference type="PIRSR" id="PIRSR602401-1"/>
    </source>
</evidence>
<dbReference type="GO" id="GO:0020037">
    <property type="term" value="F:heme binding"/>
    <property type="evidence" value="ECO:0007669"/>
    <property type="project" value="InterPro"/>
</dbReference>
<dbReference type="InterPro" id="IPR002401">
    <property type="entry name" value="Cyt_P450_E_grp-I"/>
</dbReference>
<dbReference type="Gene3D" id="1.10.630.10">
    <property type="entry name" value="Cytochrome P450"/>
    <property type="match status" value="1"/>
</dbReference>
<protein>
    <submittedName>
        <fullName evidence="4">Uncharacterized protein</fullName>
    </submittedName>
</protein>
<dbReference type="OrthoDB" id="1470350at2759"/>
<dbReference type="AlphaFoldDB" id="A0A384JM77"/>
<feature type="transmembrane region" description="Helical" evidence="3">
    <location>
        <begin position="222"/>
        <end position="243"/>
    </location>
</feature>
<dbReference type="Proteomes" id="UP000001798">
    <property type="component" value="Chromosome 7"/>
</dbReference>
<dbReference type="InterPro" id="IPR036396">
    <property type="entry name" value="Cyt_P450_sf"/>
</dbReference>
<evidence type="ECO:0000256" key="1">
    <source>
        <dbReference type="ARBA" id="ARBA00023026"/>
    </source>
</evidence>